<dbReference type="PANTHER" id="PTHR13696">
    <property type="entry name" value="P-LOOP CONTAINING NUCLEOSIDE TRIPHOSPHATE HYDROLASE"/>
    <property type="match status" value="1"/>
</dbReference>
<name>A0ABT6QBZ9_9PROT</name>
<protein>
    <submittedName>
        <fullName evidence="2">ParA family protein</fullName>
    </submittedName>
</protein>
<dbReference type="InterPro" id="IPR027417">
    <property type="entry name" value="P-loop_NTPase"/>
</dbReference>
<dbReference type="SUPFAM" id="SSF52540">
    <property type="entry name" value="P-loop containing nucleoside triphosphate hydrolases"/>
    <property type="match status" value="1"/>
</dbReference>
<keyword evidence="3" id="KW-1185">Reference proteome</keyword>
<dbReference type="Gene3D" id="3.40.50.300">
    <property type="entry name" value="P-loop containing nucleotide triphosphate hydrolases"/>
    <property type="match status" value="1"/>
</dbReference>
<dbReference type="PANTHER" id="PTHR13696:SF96">
    <property type="entry name" value="COBQ_COBB_MIND_PARA NUCLEOTIDE BINDING DOMAIN-CONTAINING PROTEIN"/>
    <property type="match status" value="1"/>
</dbReference>
<accession>A0ABT6QBZ9</accession>
<proteinExistence type="predicted"/>
<dbReference type="EMBL" id="JASBAN010000003">
    <property type="protein sequence ID" value="MDI2113865.1"/>
    <property type="molecule type" value="Genomic_DNA"/>
</dbReference>
<reference evidence="2" key="1">
    <citation type="submission" date="2023-05" db="EMBL/GenBank/DDBJ databases">
        <title>Whole genome sequence of Commensalibacter sp.</title>
        <authorList>
            <person name="Charoenyingcharoen P."/>
            <person name="Yukphan P."/>
        </authorList>
    </citation>
    <scope>NUCLEOTIDE SEQUENCE</scope>
    <source>
        <strain evidence="2">TBRC 10068</strain>
    </source>
</reference>
<evidence type="ECO:0000313" key="3">
    <source>
        <dbReference type="Proteomes" id="UP001431775"/>
    </source>
</evidence>
<dbReference type="Proteomes" id="UP001431775">
    <property type="component" value="Unassembled WGS sequence"/>
</dbReference>
<dbReference type="CDD" id="cd02042">
    <property type="entry name" value="ParAB_family"/>
    <property type="match status" value="1"/>
</dbReference>
<organism evidence="2 3">
    <name type="scientific">Commensalibacter nepenthis</name>
    <dbReference type="NCBI Taxonomy" id="3043872"/>
    <lineage>
        <taxon>Bacteria</taxon>
        <taxon>Pseudomonadati</taxon>
        <taxon>Pseudomonadota</taxon>
        <taxon>Alphaproteobacteria</taxon>
        <taxon>Acetobacterales</taxon>
        <taxon>Acetobacteraceae</taxon>
    </lineage>
</organism>
<dbReference type="Pfam" id="PF01656">
    <property type="entry name" value="CbiA"/>
    <property type="match status" value="1"/>
</dbReference>
<dbReference type="RefSeq" id="WP_281463515.1">
    <property type="nucleotide sequence ID" value="NZ_JASBAN010000003.1"/>
</dbReference>
<sequence>MKIISIISQKGGSGKTTLAANLAVYASMQKLKILLIDTDPQKSLSYWWEQREEKTPALADVSIKDLEKTIKNLKKDLFDLVIVDTPPHTNETIKSVINISDLILIPVKPSPNDLRAIGNTMSLIKNQNKKFIFVINQANKQANITLSTATELSKYGEVCSSIIANRIDYVTSMISGKTVTEGSKGKSLIEIKDIFNYVKKYLCK</sequence>
<comment type="caution">
    <text evidence="2">The sequence shown here is derived from an EMBL/GenBank/DDBJ whole genome shotgun (WGS) entry which is preliminary data.</text>
</comment>
<dbReference type="InterPro" id="IPR050678">
    <property type="entry name" value="DNA_Partitioning_ATPase"/>
</dbReference>
<dbReference type="PIRSF" id="PIRSF009320">
    <property type="entry name" value="Nuc_binding_HP_1000"/>
    <property type="match status" value="1"/>
</dbReference>
<evidence type="ECO:0000313" key="2">
    <source>
        <dbReference type="EMBL" id="MDI2113865.1"/>
    </source>
</evidence>
<dbReference type="InterPro" id="IPR002586">
    <property type="entry name" value="CobQ/CobB/MinD/ParA_Nub-bd_dom"/>
</dbReference>
<feature type="domain" description="CobQ/CobB/MinD/ParA nucleotide binding" evidence="1">
    <location>
        <begin position="4"/>
        <end position="178"/>
    </location>
</feature>
<gene>
    <name evidence="2" type="ORF">QJV33_11355</name>
</gene>
<evidence type="ECO:0000259" key="1">
    <source>
        <dbReference type="Pfam" id="PF01656"/>
    </source>
</evidence>